<accession>A0A6S6TG51</accession>
<name>A0A6S6TG51_9BACT</name>
<proteinExistence type="predicted"/>
<organism evidence="1">
    <name type="scientific">uncultured Aureispira sp</name>
    <dbReference type="NCBI Taxonomy" id="1331704"/>
    <lineage>
        <taxon>Bacteria</taxon>
        <taxon>Pseudomonadati</taxon>
        <taxon>Bacteroidota</taxon>
        <taxon>Saprospiria</taxon>
        <taxon>Saprospirales</taxon>
        <taxon>Saprospiraceae</taxon>
        <taxon>Aureispira</taxon>
        <taxon>environmental samples</taxon>
    </lineage>
</organism>
<evidence type="ECO:0000313" key="1">
    <source>
        <dbReference type="EMBL" id="CAA6817187.1"/>
    </source>
</evidence>
<reference evidence="1" key="1">
    <citation type="submission" date="2020-01" db="EMBL/GenBank/DDBJ databases">
        <authorList>
            <person name="Meier V. D."/>
            <person name="Meier V D."/>
        </authorList>
    </citation>
    <scope>NUCLEOTIDE SEQUENCE</scope>
    <source>
        <strain evidence="1">HLG_WM_MAG_10</strain>
    </source>
</reference>
<dbReference type="EMBL" id="CACVAQ010000246">
    <property type="protein sequence ID" value="CAA6817187.1"/>
    <property type="molecule type" value="Genomic_DNA"/>
</dbReference>
<sequence length="270" mass="31686">MNLRILFIMILTVLFWKESVAQTYYHYSRTQYTYGPYYFSEGLNFVKDIVAYKRMKEKRAEFEAEMRGRTEEIRDYYKSFEKYPEKVADGWHTVTILAGSKFIDNRKVLVENNKIRKVYWDNWMEEKLVSTGSIVEGSCKIQLNTENQNLNRLLDVYFINYIGDPEALDSPPLKSATITFWTSVAKPEHVSFRFNEAKYGRFKSTNSVDAPPSCGDINEITFCVKPGVYSYKAVYEKGNNVTLKDKKIQVEEDSCEVIYIPTKKEVRKRK</sequence>
<gene>
    <name evidence="1" type="ORF">HELGO_WM42890</name>
</gene>
<protein>
    <submittedName>
        <fullName evidence="1">Uncharacterized protein</fullName>
    </submittedName>
</protein>
<dbReference type="AlphaFoldDB" id="A0A6S6TG51"/>